<evidence type="ECO:0000256" key="1">
    <source>
        <dbReference type="ARBA" id="ARBA00005260"/>
    </source>
</evidence>
<protein>
    <submittedName>
        <fullName evidence="2">Uncharacterized protein</fullName>
    </submittedName>
</protein>
<dbReference type="HOGENOM" id="CLU_130332_3_0_7"/>
<gene>
    <name evidence="2" type="ORF">HMPREF2086_00215</name>
</gene>
<dbReference type="InterPro" id="IPR038390">
    <property type="entry name" value="Metal_Tscrpt_repr_sf"/>
</dbReference>
<accession>V8CDR8</accession>
<dbReference type="STRING" id="1357400.HMPREF2086_00215"/>
<dbReference type="GO" id="GO:0046872">
    <property type="term" value="F:metal ion binding"/>
    <property type="evidence" value="ECO:0007669"/>
    <property type="project" value="InterPro"/>
</dbReference>
<keyword evidence="3" id="KW-1185">Reference proteome</keyword>
<organism evidence="2 3">
    <name type="scientific">Helicobacter macacae MIT 99-5501</name>
    <dbReference type="NCBI Taxonomy" id="1357400"/>
    <lineage>
        <taxon>Bacteria</taxon>
        <taxon>Pseudomonadati</taxon>
        <taxon>Campylobacterota</taxon>
        <taxon>Epsilonproteobacteria</taxon>
        <taxon>Campylobacterales</taxon>
        <taxon>Helicobacteraceae</taxon>
        <taxon>Helicobacter</taxon>
    </lineage>
</organism>
<dbReference type="GO" id="GO:0003677">
    <property type="term" value="F:DNA binding"/>
    <property type="evidence" value="ECO:0007669"/>
    <property type="project" value="InterPro"/>
</dbReference>
<dbReference type="OrthoDB" id="9806052at2"/>
<name>V8CDR8_9HELI</name>
<reference evidence="2 3" key="1">
    <citation type="journal article" date="2014" name="Genome Announc.">
        <title>Draft genome sequences of six enterohepatic helicobacter species isolated from humans and one from rhesus macaques.</title>
        <authorList>
            <person name="Shen Z."/>
            <person name="Sheh A."/>
            <person name="Young S.K."/>
            <person name="Abouelliel A."/>
            <person name="Ward D.V."/>
            <person name="Earl A.M."/>
            <person name="Fox J.G."/>
        </authorList>
    </citation>
    <scope>NUCLEOTIDE SEQUENCE [LARGE SCALE GENOMIC DNA]</scope>
    <source>
        <strain evidence="2 3">MIT 99-5501</strain>
    </source>
</reference>
<dbReference type="Proteomes" id="UP000018731">
    <property type="component" value="Unassembled WGS sequence"/>
</dbReference>
<proteinExistence type="inferred from homology"/>
<dbReference type="InterPro" id="IPR003735">
    <property type="entry name" value="Metal_Tscrpt_repr"/>
</dbReference>
<dbReference type="eggNOG" id="COG1937">
    <property type="taxonomic scope" value="Bacteria"/>
</dbReference>
<dbReference type="GO" id="GO:0045892">
    <property type="term" value="P:negative regulation of DNA-templated transcription"/>
    <property type="evidence" value="ECO:0007669"/>
    <property type="project" value="UniProtKB-ARBA"/>
</dbReference>
<evidence type="ECO:0000313" key="2">
    <source>
        <dbReference type="EMBL" id="ETD24881.1"/>
    </source>
</evidence>
<dbReference type="Gene3D" id="1.20.58.1000">
    <property type="entry name" value="Metal-sensitive repressor, helix protomer"/>
    <property type="match status" value="1"/>
</dbReference>
<dbReference type="EMBL" id="AZJI01000001">
    <property type="protein sequence ID" value="ETD24881.1"/>
    <property type="molecule type" value="Genomic_DNA"/>
</dbReference>
<comment type="caution">
    <text evidence="2">The sequence shown here is derived from an EMBL/GenBank/DDBJ whole genome shotgun (WGS) entry which is preliminary data.</text>
</comment>
<evidence type="ECO:0000313" key="3">
    <source>
        <dbReference type="Proteomes" id="UP000018731"/>
    </source>
</evidence>
<dbReference type="AlphaFoldDB" id="V8CDR8"/>
<comment type="similarity">
    <text evidence="1">Belongs to the FrmR/RcnR family.</text>
</comment>
<dbReference type="Pfam" id="PF02583">
    <property type="entry name" value="Trns_repr_metal"/>
    <property type="match status" value="1"/>
</dbReference>
<dbReference type="RefSeq" id="WP_023926883.1">
    <property type="nucleotide sequence ID" value="NZ_KI669454.1"/>
</dbReference>
<dbReference type="PATRIC" id="fig|1357400.3.peg.308"/>
<sequence>MADSIPNKRKIIARIHKLQGQLKAIEEGVQNDDEFFKLLQQIGSIKGSAHGLYSEMIEAHIDEYFLNASTQPKREKEAKIIASLLKSYIK</sequence>